<keyword evidence="2" id="KW-0732">Signal</keyword>
<keyword evidence="4" id="KW-1185">Reference proteome</keyword>
<dbReference type="PROSITE" id="PS51257">
    <property type="entry name" value="PROKAR_LIPOPROTEIN"/>
    <property type="match status" value="1"/>
</dbReference>
<dbReference type="Proteomes" id="UP001146067">
    <property type="component" value="Unassembled WGS sequence"/>
</dbReference>
<dbReference type="PANTHER" id="PTHR42928:SF3">
    <property type="entry name" value="UPF0065 PROTEIN YFLP"/>
    <property type="match status" value="1"/>
</dbReference>
<feature type="chain" id="PRO_5040739131" evidence="2">
    <location>
        <begin position="20"/>
        <end position="332"/>
    </location>
</feature>
<feature type="signal peptide" evidence="2">
    <location>
        <begin position="1"/>
        <end position="19"/>
    </location>
</feature>
<dbReference type="Pfam" id="PF03401">
    <property type="entry name" value="TctC"/>
    <property type="match status" value="1"/>
</dbReference>
<dbReference type="InterPro" id="IPR006311">
    <property type="entry name" value="TAT_signal"/>
</dbReference>
<reference evidence="3" key="1">
    <citation type="submission" date="2022-12" db="EMBL/GenBank/DDBJ databases">
        <title>Gycomyces niveus sp.nov.,a novel actinomycete isolated from soil in Shouguan.</title>
        <authorList>
            <person name="Yang X."/>
        </authorList>
    </citation>
    <scope>NUCLEOTIDE SEQUENCE</scope>
    <source>
        <strain evidence="3">NEAU-A15</strain>
    </source>
</reference>
<dbReference type="CDD" id="cd07012">
    <property type="entry name" value="PBP2_Bug_TTT"/>
    <property type="match status" value="1"/>
</dbReference>
<dbReference type="Gene3D" id="3.40.190.10">
    <property type="entry name" value="Periplasmic binding protein-like II"/>
    <property type="match status" value="1"/>
</dbReference>
<accession>A0A9X3SSX6</accession>
<evidence type="ECO:0000256" key="1">
    <source>
        <dbReference type="ARBA" id="ARBA00006987"/>
    </source>
</evidence>
<gene>
    <name evidence="3" type="ORF">O1R50_25965</name>
</gene>
<evidence type="ECO:0000313" key="3">
    <source>
        <dbReference type="EMBL" id="MDA1363086.1"/>
    </source>
</evidence>
<evidence type="ECO:0000256" key="2">
    <source>
        <dbReference type="SAM" id="SignalP"/>
    </source>
</evidence>
<dbReference type="RefSeq" id="WP_270113171.1">
    <property type="nucleotide sequence ID" value="NZ_JAPZVP010000038.1"/>
</dbReference>
<dbReference type="PROSITE" id="PS51318">
    <property type="entry name" value="TAT"/>
    <property type="match status" value="1"/>
</dbReference>
<sequence length="332" mass="34276">MKFHRRALLSAAAAAPVLAAASACGLTAEDGGSDGGPLTGLRIMVPNSPGGGYDTTARSIARIMEDEQIAKGLEVFNLEGAGGTVGLQRTVSESGNGDLAMQMGLGVVGASYTQQSEAKLTGTTPLAKLVEESGAIVVPVDSPYQTIDDLVTAWKADLAGVTVGGGSSPGGPDHLLPMQLAGAVGIDATKVNYVSYDGGGELLPALLGAKISFGASGVGEFIDQIDAGQLRVLAVSGAERVAVVPDAPTFAESGIDLEFTNWRGWVAPPEIEDADRDKWIGALTAMHDSAAWQEELEKQGWTDSFLTGDDFATFLEEQDQRVADVLTELGLA</sequence>
<proteinExistence type="inferred from homology"/>
<comment type="caution">
    <text evidence="3">The sequence shown here is derived from an EMBL/GenBank/DDBJ whole genome shotgun (WGS) entry which is preliminary data.</text>
</comment>
<name>A0A9X3SSX6_9ACTN</name>
<comment type="similarity">
    <text evidence="1">Belongs to the UPF0065 (bug) family.</text>
</comment>
<protein>
    <submittedName>
        <fullName evidence="3">Tripartite tricarboxylate transporter substrate binding protein</fullName>
    </submittedName>
</protein>
<dbReference type="Gene3D" id="3.40.190.150">
    <property type="entry name" value="Bordetella uptake gene, domain 1"/>
    <property type="match status" value="1"/>
</dbReference>
<evidence type="ECO:0000313" key="4">
    <source>
        <dbReference type="Proteomes" id="UP001146067"/>
    </source>
</evidence>
<dbReference type="InterPro" id="IPR042100">
    <property type="entry name" value="Bug_dom1"/>
</dbReference>
<dbReference type="SUPFAM" id="SSF53850">
    <property type="entry name" value="Periplasmic binding protein-like II"/>
    <property type="match status" value="1"/>
</dbReference>
<dbReference type="PIRSF" id="PIRSF017082">
    <property type="entry name" value="YflP"/>
    <property type="match status" value="1"/>
</dbReference>
<dbReference type="EMBL" id="JAPZVP010000038">
    <property type="protein sequence ID" value="MDA1363086.1"/>
    <property type="molecule type" value="Genomic_DNA"/>
</dbReference>
<organism evidence="3 4">
    <name type="scientific">Glycomyces luteolus</name>
    <dbReference type="NCBI Taxonomy" id="2670330"/>
    <lineage>
        <taxon>Bacteria</taxon>
        <taxon>Bacillati</taxon>
        <taxon>Actinomycetota</taxon>
        <taxon>Actinomycetes</taxon>
        <taxon>Glycomycetales</taxon>
        <taxon>Glycomycetaceae</taxon>
        <taxon>Glycomyces</taxon>
    </lineage>
</organism>
<dbReference type="PANTHER" id="PTHR42928">
    <property type="entry name" value="TRICARBOXYLATE-BINDING PROTEIN"/>
    <property type="match status" value="1"/>
</dbReference>
<dbReference type="AlphaFoldDB" id="A0A9X3SSX6"/>
<dbReference type="InterPro" id="IPR005064">
    <property type="entry name" value="BUG"/>
</dbReference>